<accession>A0A1M7TP62</accession>
<dbReference type="Gene3D" id="3.40.50.1820">
    <property type="entry name" value="alpha/beta hydrolase"/>
    <property type="match status" value="1"/>
</dbReference>
<dbReference type="RefSeq" id="WP_072747896.1">
    <property type="nucleotide sequence ID" value="NZ_FOHL01000008.1"/>
</dbReference>
<evidence type="ECO:0000313" key="5">
    <source>
        <dbReference type="EMBL" id="SHN72466.1"/>
    </source>
</evidence>
<dbReference type="EMBL" id="FRDL01000008">
    <property type="protein sequence ID" value="SHN72466.1"/>
    <property type="molecule type" value="Genomic_DNA"/>
</dbReference>
<keyword evidence="6" id="KW-1185">Reference proteome</keyword>
<evidence type="ECO:0000313" key="6">
    <source>
        <dbReference type="Proteomes" id="UP000184066"/>
    </source>
</evidence>
<name>A0A1M7TP62_9RHOB</name>
<protein>
    <submittedName>
        <fullName evidence="5">Predicted dienelactone hydrolase</fullName>
    </submittedName>
</protein>
<feature type="signal peptide" evidence="4">
    <location>
        <begin position="1"/>
        <end position="29"/>
    </location>
</feature>
<keyword evidence="1 5" id="KW-0378">Hydrolase</keyword>
<dbReference type="AlphaFoldDB" id="A0A1M7TP62"/>
<evidence type="ECO:0000256" key="4">
    <source>
        <dbReference type="SAM" id="SignalP"/>
    </source>
</evidence>
<gene>
    <name evidence="5" type="ORF">SAMN05216200_10893</name>
</gene>
<evidence type="ECO:0000256" key="1">
    <source>
        <dbReference type="ARBA" id="ARBA00022801"/>
    </source>
</evidence>
<evidence type="ECO:0000256" key="2">
    <source>
        <dbReference type="ARBA" id="ARBA00022963"/>
    </source>
</evidence>
<proteinExistence type="predicted"/>
<dbReference type="SUPFAM" id="SSF53474">
    <property type="entry name" value="alpha/beta-Hydrolases"/>
    <property type="match status" value="1"/>
</dbReference>
<sequence length="450" mass="48233">MTIKLRAGARAAALGAALAVAQGAAPAAAAEDMTASHDNRIDLIRPDAPELAAPGPFRIGVRTLNVVNPGQLDILNVKEGARPTYDRPLTLEVWYPAADDAPQGGTYDVILRDGERHAIIRGRAARDAAPSDKGPFPVVIVSHGYPGNRYLLGHLAENLATKGYVVVSIDHTDSMYHDKAAFGSTLVNRPLDQKFALDEIARRAAGDGFLAGLADADNAGLVGYSMGAYGAVISAGGGVAQTGIDHAWGAPDGTLAIHKAGSQSHEALIDPRLKAVIAIAPWGWNYGFWDDAGLAGVRKPILYVAGSADDVSGYDPGVKTMFERSTGADRWLLTFQNANHNAAAPMPAPIESWEPSDKIDFPPFDHYADAVWDTVRMNNILQHFATAWFDWRLKGDEGRAAYLDLVPVAAEGVWALDEEGKPKPEHSYWKGFRKRTAVGLELRHLAKGAR</sequence>
<dbReference type="PANTHER" id="PTHR10272:SF0">
    <property type="entry name" value="PLATELET-ACTIVATING FACTOR ACETYLHYDROLASE"/>
    <property type="match status" value="1"/>
</dbReference>
<keyword evidence="4" id="KW-0732">Signal</keyword>
<dbReference type="STRING" id="1189325.SAMN04488119_10892"/>
<keyword evidence="3" id="KW-0443">Lipid metabolism</keyword>
<dbReference type="Pfam" id="PF03403">
    <property type="entry name" value="PAF-AH_p_II"/>
    <property type="match status" value="1"/>
</dbReference>
<dbReference type="PANTHER" id="PTHR10272">
    <property type="entry name" value="PLATELET-ACTIVATING FACTOR ACETYLHYDROLASE"/>
    <property type="match status" value="1"/>
</dbReference>
<keyword evidence="2" id="KW-0442">Lipid degradation</keyword>
<dbReference type="Proteomes" id="UP000184066">
    <property type="component" value="Unassembled WGS sequence"/>
</dbReference>
<dbReference type="GO" id="GO:0003847">
    <property type="term" value="F:1-alkyl-2-acetylglycerophosphocholine esterase activity"/>
    <property type="evidence" value="ECO:0007669"/>
    <property type="project" value="TreeGrafter"/>
</dbReference>
<dbReference type="GO" id="GO:0016042">
    <property type="term" value="P:lipid catabolic process"/>
    <property type="evidence" value="ECO:0007669"/>
    <property type="project" value="UniProtKB-KW"/>
</dbReference>
<reference evidence="5 6" key="1">
    <citation type="submission" date="2016-12" db="EMBL/GenBank/DDBJ databases">
        <authorList>
            <person name="Song W.-J."/>
            <person name="Kurnit D.M."/>
        </authorList>
    </citation>
    <scope>NUCLEOTIDE SEQUENCE [LARGE SCALE GENOMIC DNA]</scope>
    <source>
        <strain evidence="5 6">CGMCC 1.10808</strain>
    </source>
</reference>
<feature type="chain" id="PRO_5009929518" evidence="4">
    <location>
        <begin position="30"/>
        <end position="450"/>
    </location>
</feature>
<evidence type="ECO:0000256" key="3">
    <source>
        <dbReference type="ARBA" id="ARBA00023098"/>
    </source>
</evidence>
<organism evidence="5 6">
    <name type="scientific">Oceanicella actignis</name>
    <dbReference type="NCBI Taxonomy" id="1189325"/>
    <lineage>
        <taxon>Bacteria</taxon>
        <taxon>Pseudomonadati</taxon>
        <taxon>Pseudomonadota</taxon>
        <taxon>Alphaproteobacteria</taxon>
        <taxon>Rhodobacterales</taxon>
        <taxon>Paracoccaceae</taxon>
        <taxon>Oceanicella</taxon>
    </lineage>
</organism>
<dbReference type="InterPro" id="IPR029058">
    <property type="entry name" value="AB_hydrolase_fold"/>
</dbReference>